<comment type="caution">
    <text evidence="3">The sequence shown here is derived from an EMBL/GenBank/DDBJ whole genome shotgun (WGS) entry which is preliminary data.</text>
</comment>
<sequence length="141" mass="16319">MAPQARNGQVVRLHLHRRPARPVSEGEDPYPHPQNVAAGPGRGADQSEQGHPGWANYFRHAVAKRTFSNLDNLVWWRVIRLLQERHHWNWSDVRRRLTTPTGRWLPISAGEIELRKISAIPVTRYRYRGNMIPTPWPPATT</sequence>
<proteinExistence type="predicted"/>
<dbReference type="RefSeq" id="WP_311585411.1">
    <property type="nucleotide sequence ID" value="NZ_JAVRFH010000104.1"/>
</dbReference>
<keyword evidence="4" id="KW-1185">Reference proteome</keyword>
<feature type="region of interest" description="Disordered" evidence="1">
    <location>
        <begin position="1"/>
        <end position="51"/>
    </location>
</feature>
<name>A0ABU3B154_9ACTN</name>
<evidence type="ECO:0000256" key="1">
    <source>
        <dbReference type="SAM" id="MobiDB-lite"/>
    </source>
</evidence>
<reference evidence="3" key="1">
    <citation type="submission" date="2024-05" db="EMBL/GenBank/DDBJ databases">
        <title>30 novel species of actinomycetes from the DSMZ collection.</title>
        <authorList>
            <person name="Nouioui I."/>
        </authorList>
    </citation>
    <scope>NUCLEOTIDE SEQUENCE</scope>
    <source>
        <strain evidence="3">DSM 40712</strain>
    </source>
</reference>
<accession>A0ABU3B154</accession>
<dbReference type="InterPro" id="IPR013597">
    <property type="entry name" value="Mat_intron_G2"/>
</dbReference>
<dbReference type="Pfam" id="PF08388">
    <property type="entry name" value="GIIM"/>
    <property type="match status" value="1"/>
</dbReference>
<protein>
    <submittedName>
        <fullName evidence="3">Group II intron maturase-specific domain-containing protein</fullName>
    </submittedName>
</protein>
<feature type="domain" description="Group II intron maturase-specific" evidence="2">
    <location>
        <begin position="53"/>
        <end position="95"/>
    </location>
</feature>
<evidence type="ECO:0000313" key="3">
    <source>
        <dbReference type="EMBL" id="MDT0616182.1"/>
    </source>
</evidence>
<dbReference type="Proteomes" id="UP001180724">
    <property type="component" value="Unassembled WGS sequence"/>
</dbReference>
<organism evidence="3 4">
    <name type="scientific">Streptomyces lancefieldiae</name>
    <dbReference type="NCBI Taxonomy" id="3075520"/>
    <lineage>
        <taxon>Bacteria</taxon>
        <taxon>Bacillati</taxon>
        <taxon>Actinomycetota</taxon>
        <taxon>Actinomycetes</taxon>
        <taxon>Kitasatosporales</taxon>
        <taxon>Streptomycetaceae</taxon>
        <taxon>Streptomyces</taxon>
    </lineage>
</organism>
<dbReference type="EMBL" id="JAVRFH010000104">
    <property type="protein sequence ID" value="MDT0616182.1"/>
    <property type="molecule type" value="Genomic_DNA"/>
</dbReference>
<evidence type="ECO:0000313" key="4">
    <source>
        <dbReference type="Proteomes" id="UP001180724"/>
    </source>
</evidence>
<gene>
    <name evidence="3" type="ORF">RM812_39485</name>
</gene>
<evidence type="ECO:0000259" key="2">
    <source>
        <dbReference type="Pfam" id="PF08388"/>
    </source>
</evidence>